<dbReference type="SUPFAM" id="SSF53649">
    <property type="entry name" value="Alkaline phosphatase-like"/>
    <property type="match status" value="1"/>
</dbReference>
<dbReference type="RefSeq" id="WP_101589339.1">
    <property type="nucleotide sequence ID" value="NZ_FXZM01000009.1"/>
</dbReference>
<name>A0A2H1L670_9MICO</name>
<dbReference type="PANTHER" id="PTHR10151">
    <property type="entry name" value="ECTONUCLEOTIDE PYROPHOSPHATASE/PHOSPHODIESTERASE"/>
    <property type="match status" value="1"/>
</dbReference>
<organism evidence="1 2">
    <name type="scientific">Brevibacterium jeotgali</name>
    <dbReference type="NCBI Taxonomy" id="1262550"/>
    <lineage>
        <taxon>Bacteria</taxon>
        <taxon>Bacillati</taxon>
        <taxon>Actinomycetota</taxon>
        <taxon>Actinomycetes</taxon>
        <taxon>Micrococcales</taxon>
        <taxon>Brevibacteriaceae</taxon>
        <taxon>Brevibacterium</taxon>
    </lineage>
</organism>
<evidence type="ECO:0000313" key="2">
    <source>
        <dbReference type="Proteomes" id="UP000234462"/>
    </source>
</evidence>
<dbReference type="Pfam" id="PF01663">
    <property type="entry name" value="Phosphodiest"/>
    <property type="match status" value="1"/>
</dbReference>
<dbReference type="EMBL" id="FXZM01000009">
    <property type="protein sequence ID" value="SMY12407.1"/>
    <property type="molecule type" value="Genomic_DNA"/>
</dbReference>
<dbReference type="InterPro" id="IPR017850">
    <property type="entry name" value="Alkaline_phosphatase_core_sf"/>
</dbReference>
<sequence>MVDDSPAHPIGGTAPLTIPTPDYAGPLLSDVLPAAALAVGAEHILAPEAVARAQRIAPDTAARTAVVVLIDGLGSRLLRRRAAHTPFLRSLLPDETLLSAGFPSTTANSLSSLATGMLPGAHGVMGYTLLDPDRDEVFNQLTGSDHVDGRVWVPDATLFDRLIAGGIDAVNLGEPKFDGRGLNRGSMRGARFRGSRTLDERVDHALEALRAPGQRVVYLYWGALDKNGHVHGVDSWEWLEELESVDGSLRRLAAALPHDAVMAVTADHGMIDVPHETRLDLADHPAHRDLLRAVGGEPRAAHLYAREGASADALAAFRTLVGERGTVLTRAEAVGAGLFGPVRDRNLPRIGDLVVIGEPGFGIVDSENDSAAALSLLGHHGGVTADELEIPLLLNG</sequence>
<gene>
    <name evidence="1" type="ORF">BJEO58_02001</name>
</gene>
<dbReference type="Proteomes" id="UP000234462">
    <property type="component" value="Unassembled WGS sequence"/>
</dbReference>
<keyword evidence="2" id="KW-1185">Reference proteome</keyword>
<dbReference type="InterPro" id="IPR002591">
    <property type="entry name" value="Phosphodiest/P_Trfase"/>
</dbReference>
<dbReference type="AlphaFoldDB" id="A0A2H1L670"/>
<proteinExistence type="predicted"/>
<dbReference type="GO" id="GO:0016787">
    <property type="term" value="F:hydrolase activity"/>
    <property type="evidence" value="ECO:0007669"/>
    <property type="project" value="UniProtKB-ARBA"/>
</dbReference>
<dbReference type="PANTHER" id="PTHR10151:SF120">
    <property type="entry name" value="BIS(5'-ADENOSYL)-TRIPHOSPHATASE"/>
    <property type="match status" value="1"/>
</dbReference>
<dbReference type="OrthoDB" id="9779267at2"/>
<protein>
    <submittedName>
        <fullName evidence="1">Type I phosphodiesterase / nucleotide pyrophosphatase</fullName>
    </submittedName>
</protein>
<dbReference type="Gene3D" id="3.40.720.10">
    <property type="entry name" value="Alkaline Phosphatase, subunit A"/>
    <property type="match status" value="1"/>
</dbReference>
<evidence type="ECO:0000313" key="1">
    <source>
        <dbReference type="EMBL" id="SMY12407.1"/>
    </source>
</evidence>
<accession>A0A2H1L670</accession>
<reference evidence="2" key="1">
    <citation type="submission" date="2017-03" db="EMBL/GenBank/DDBJ databases">
        <authorList>
            <person name="Monnet C."/>
        </authorList>
    </citation>
    <scope>NUCLEOTIDE SEQUENCE [LARGE SCALE GENOMIC DNA]</scope>
    <source>
        <strain evidence="2">SJ5-8</strain>
    </source>
</reference>